<dbReference type="InterPro" id="IPR036770">
    <property type="entry name" value="Ankyrin_rpt-contain_sf"/>
</dbReference>
<dbReference type="AlphaFoldDB" id="H3GYJ1"/>
<feature type="repeat" description="ANK" evidence="3">
    <location>
        <begin position="302"/>
        <end position="334"/>
    </location>
</feature>
<dbReference type="SUPFAM" id="SSF48403">
    <property type="entry name" value="Ankyrin repeat"/>
    <property type="match status" value="1"/>
</dbReference>
<proteinExistence type="predicted"/>
<feature type="repeat" description="ANK" evidence="3">
    <location>
        <begin position="170"/>
        <end position="202"/>
    </location>
</feature>
<dbReference type="PROSITE" id="PS50088">
    <property type="entry name" value="ANK_REPEAT"/>
    <property type="match status" value="9"/>
</dbReference>
<dbReference type="PROSITE" id="PS50011">
    <property type="entry name" value="PROTEIN_KINASE_DOM"/>
    <property type="match status" value="1"/>
</dbReference>
<dbReference type="eggNOG" id="KOG0192">
    <property type="taxonomic scope" value="Eukaryota"/>
</dbReference>
<dbReference type="OMA" id="QICCDAN"/>
<dbReference type="Pfam" id="PF00023">
    <property type="entry name" value="Ank"/>
    <property type="match status" value="2"/>
</dbReference>
<dbReference type="GO" id="GO:0005524">
    <property type="term" value="F:ATP binding"/>
    <property type="evidence" value="ECO:0007669"/>
    <property type="project" value="InterPro"/>
</dbReference>
<keyword evidence="6" id="KW-1185">Reference proteome</keyword>
<dbReference type="Gene3D" id="1.25.40.20">
    <property type="entry name" value="Ankyrin repeat-containing domain"/>
    <property type="match status" value="4"/>
</dbReference>
<organism evidence="5 6">
    <name type="scientific">Phytophthora ramorum</name>
    <name type="common">Sudden oak death agent</name>
    <dbReference type="NCBI Taxonomy" id="164328"/>
    <lineage>
        <taxon>Eukaryota</taxon>
        <taxon>Sar</taxon>
        <taxon>Stramenopiles</taxon>
        <taxon>Oomycota</taxon>
        <taxon>Peronosporomycetes</taxon>
        <taxon>Peronosporales</taxon>
        <taxon>Peronosporaceae</taxon>
        <taxon>Phytophthora</taxon>
    </lineage>
</organism>
<dbReference type="VEuPathDB" id="FungiDB:KRP23_99"/>
<dbReference type="SUPFAM" id="SSF56112">
    <property type="entry name" value="Protein kinase-like (PK-like)"/>
    <property type="match status" value="1"/>
</dbReference>
<feature type="domain" description="Protein kinase" evidence="4">
    <location>
        <begin position="528"/>
        <end position="781"/>
    </location>
</feature>
<dbReference type="Gene3D" id="1.10.510.10">
    <property type="entry name" value="Transferase(Phosphotransferase) domain 1"/>
    <property type="match status" value="1"/>
</dbReference>
<dbReference type="SMART" id="SM00220">
    <property type="entry name" value="S_TKc"/>
    <property type="match status" value="1"/>
</dbReference>
<evidence type="ECO:0000313" key="6">
    <source>
        <dbReference type="Proteomes" id="UP000005238"/>
    </source>
</evidence>
<keyword evidence="2 3" id="KW-0040">ANK repeat</keyword>
<feature type="repeat" description="ANK" evidence="3">
    <location>
        <begin position="269"/>
        <end position="301"/>
    </location>
</feature>
<dbReference type="InterPro" id="IPR011009">
    <property type="entry name" value="Kinase-like_dom_sf"/>
</dbReference>
<reference evidence="6" key="1">
    <citation type="journal article" date="2006" name="Science">
        <title>Phytophthora genome sequences uncover evolutionary origins and mechanisms of pathogenesis.</title>
        <authorList>
            <person name="Tyler B.M."/>
            <person name="Tripathy S."/>
            <person name="Zhang X."/>
            <person name="Dehal P."/>
            <person name="Jiang R.H."/>
            <person name="Aerts A."/>
            <person name="Arredondo F.D."/>
            <person name="Baxter L."/>
            <person name="Bensasson D."/>
            <person name="Beynon J.L."/>
            <person name="Chapman J."/>
            <person name="Damasceno C.M."/>
            <person name="Dorrance A.E."/>
            <person name="Dou D."/>
            <person name="Dickerman A.W."/>
            <person name="Dubchak I.L."/>
            <person name="Garbelotto M."/>
            <person name="Gijzen M."/>
            <person name="Gordon S.G."/>
            <person name="Govers F."/>
            <person name="Grunwald N.J."/>
            <person name="Huang W."/>
            <person name="Ivors K.L."/>
            <person name="Jones R.W."/>
            <person name="Kamoun S."/>
            <person name="Krampis K."/>
            <person name="Lamour K.H."/>
            <person name="Lee M.K."/>
            <person name="McDonald W.H."/>
            <person name="Medina M."/>
            <person name="Meijer H.J."/>
            <person name="Nordberg E.K."/>
            <person name="Maclean D.J."/>
            <person name="Ospina-Giraldo M.D."/>
            <person name="Morris P.F."/>
            <person name="Phuntumart V."/>
            <person name="Putnam N.H."/>
            <person name="Rash S."/>
            <person name="Rose J.K."/>
            <person name="Sakihama Y."/>
            <person name="Salamov A.A."/>
            <person name="Savidor A."/>
            <person name="Scheuring C.F."/>
            <person name="Smith B.M."/>
            <person name="Sobral B.W."/>
            <person name="Terry A."/>
            <person name="Torto-Alalibo T.A."/>
            <person name="Win J."/>
            <person name="Xu Z."/>
            <person name="Zhang H."/>
            <person name="Grigoriev I.V."/>
            <person name="Rokhsar D.S."/>
            <person name="Boore J.L."/>
        </authorList>
    </citation>
    <scope>NUCLEOTIDE SEQUENCE [LARGE SCALE GENOMIC DNA]</scope>
    <source>
        <strain evidence="6">Pr102</strain>
    </source>
</reference>
<dbReference type="Pfam" id="PF12796">
    <property type="entry name" value="Ank_2"/>
    <property type="match status" value="3"/>
</dbReference>
<feature type="repeat" description="ANK" evidence="3">
    <location>
        <begin position="104"/>
        <end position="136"/>
    </location>
</feature>
<reference evidence="5" key="2">
    <citation type="submission" date="2015-06" db="UniProtKB">
        <authorList>
            <consortium name="EnsemblProtists"/>
        </authorList>
    </citation>
    <scope>IDENTIFICATION</scope>
    <source>
        <strain evidence="5">Pr102</strain>
    </source>
</reference>
<sequence>MEQTGRYKDSEQALDVALRLGASGQGLTDVSHPISPARSTSAVDSEVPYFQFGLQQEMVDTESSELVNALDQGNDLINAAKEGDIEKIKSLARDGADVEANCWMGKTVLVWAACCGHLDVVRYLVQHGGNREAKDNKGMTVLMWAARHGHLGVVCFLVEHGCNREAKDNKGKTVLMWSARHGQLGVVVYLVQHGCNREAKDDEGKTVLIWSACYGHLDVVVYLVQHGSNREAKDNKGMTVLMWAARHGHLGVVRFLVEHGCNREAKDDEGKAVLIWAACYGHLDVVVYLVQHGSNREAKDNKGMTVLMWAARHGHLGVVCFLVEHGCNREAKDNKGKTVLMWSACCGQLDVVVYLVQHGSNREAKDNKGMTVLIWAACCGHFEMVSYLAERGAKKYAKDQNDNTALIWAVNHGHLEVVQYLVQQDPKNAAATLDNNQSTALVLLLLRDKIKEDDICSLAKELLEHGMPPLKSNKGGKSAKSIARVRGFHHIKALVDEYGSKPARPTIFRGEPDTKESARYRYIPSSAVSRNQILATGSFGKVYRAWWSNSDVVLKEIVIRSDADMKRFRREANVWSDNKHPNIVHFYGANDRHEPYFIISEYASNGELLEYLGKEGRGIVWRKILEVAAGLNHLHDNGAVHGDLKGDNIVVSSNGTAMLTDFGLSFHPSGSSSIQERKSTLGAMQWRAPEYATMTVTDPSFESDVYSLGMCIIEAVTGAIPWGGGWRTVEIREKLRTMERVVEKPGAMADDEWQLVEKMTSPQRQERPEMHEVLASLEKFAAREKDEQRRKACPYSSTDS</sequence>
<feature type="repeat" description="ANK" evidence="3">
    <location>
        <begin position="368"/>
        <end position="400"/>
    </location>
</feature>
<dbReference type="InterPro" id="IPR002110">
    <property type="entry name" value="Ankyrin_rpt"/>
</dbReference>
<dbReference type="InParanoid" id="H3GYJ1"/>
<dbReference type="InterPro" id="IPR001245">
    <property type="entry name" value="Ser-Thr/Tyr_kinase_cat_dom"/>
</dbReference>
<feature type="repeat" description="ANK" evidence="3">
    <location>
        <begin position="137"/>
        <end position="169"/>
    </location>
</feature>
<accession>H3GYJ1</accession>
<dbReference type="Proteomes" id="UP000005238">
    <property type="component" value="Unassembled WGS sequence"/>
</dbReference>
<evidence type="ECO:0000313" key="5">
    <source>
        <dbReference type="EnsemblProtists" id="Phyra82768"/>
    </source>
</evidence>
<dbReference type="VEuPathDB" id="FungiDB:KRP22_11143"/>
<dbReference type="InterPro" id="IPR000719">
    <property type="entry name" value="Prot_kinase_dom"/>
</dbReference>
<dbReference type="PANTHER" id="PTHR24166">
    <property type="entry name" value="ROLLING PEBBLES, ISOFORM B"/>
    <property type="match status" value="1"/>
</dbReference>
<dbReference type="STRING" id="164328.H3GYJ1"/>
<dbReference type="EMBL" id="DS566074">
    <property type="status" value="NOT_ANNOTATED_CDS"/>
    <property type="molecule type" value="Genomic_DNA"/>
</dbReference>
<evidence type="ECO:0000259" key="4">
    <source>
        <dbReference type="PROSITE" id="PS50011"/>
    </source>
</evidence>
<dbReference type="HOGENOM" id="CLU_312976_0_0_1"/>
<dbReference type="EnsemblProtists" id="Phyra82768">
    <property type="protein sequence ID" value="Phyra82768"/>
    <property type="gene ID" value="Phyra82768"/>
</dbReference>
<dbReference type="Pfam" id="PF07714">
    <property type="entry name" value="PK_Tyr_Ser-Thr"/>
    <property type="match status" value="1"/>
</dbReference>
<dbReference type="PROSITE" id="PS50297">
    <property type="entry name" value="ANK_REP_REGION"/>
    <property type="match status" value="8"/>
</dbReference>
<evidence type="ECO:0000256" key="1">
    <source>
        <dbReference type="ARBA" id="ARBA00022737"/>
    </source>
</evidence>
<feature type="repeat" description="ANK" evidence="3">
    <location>
        <begin position="203"/>
        <end position="235"/>
    </location>
</feature>
<keyword evidence="1" id="KW-0677">Repeat</keyword>
<dbReference type="VEuPathDB" id="FungiDB:KRP22_10509"/>
<evidence type="ECO:0000256" key="2">
    <source>
        <dbReference type="ARBA" id="ARBA00023043"/>
    </source>
</evidence>
<dbReference type="InterPro" id="IPR050889">
    <property type="entry name" value="Dendritic_Spine_Reg/Scaffold"/>
</dbReference>
<dbReference type="GO" id="GO:0004672">
    <property type="term" value="F:protein kinase activity"/>
    <property type="evidence" value="ECO:0007669"/>
    <property type="project" value="InterPro"/>
</dbReference>
<feature type="repeat" description="ANK" evidence="3">
    <location>
        <begin position="335"/>
        <end position="367"/>
    </location>
</feature>
<dbReference type="SMART" id="SM00248">
    <property type="entry name" value="ANK"/>
    <property type="match status" value="11"/>
</dbReference>
<feature type="repeat" description="ANK" evidence="3">
    <location>
        <begin position="236"/>
        <end position="268"/>
    </location>
</feature>
<name>H3GYJ1_PHYRM</name>
<dbReference type="eggNOG" id="KOG0504">
    <property type="taxonomic scope" value="Eukaryota"/>
</dbReference>
<evidence type="ECO:0000256" key="3">
    <source>
        <dbReference type="PROSITE-ProRule" id="PRU00023"/>
    </source>
</evidence>
<dbReference type="PANTHER" id="PTHR24166:SF48">
    <property type="entry name" value="PROTEIN VAPYRIN"/>
    <property type="match status" value="1"/>
</dbReference>
<protein>
    <recommendedName>
        <fullName evidence="4">Protein kinase domain-containing protein</fullName>
    </recommendedName>
</protein>